<protein>
    <submittedName>
        <fullName evidence="1">Uncharacterized protein</fullName>
    </submittedName>
</protein>
<evidence type="ECO:0000313" key="2">
    <source>
        <dbReference type="Proteomes" id="UP001629235"/>
    </source>
</evidence>
<organism evidence="1 2">
    <name type="scientific">Paraburkholderia rhynchosiae</name>
    <dbReference type="NCBI Taxonomy" id="487049"/>
    <lineage>
        <taxon>Bacteria</taxon>
        <taxon>Pseudomonadati</taxon>
        <taxon>Pseudomonadota</taxon>
        <taxon>Betaproteobacteria</taxon>
        <taxon>Burkholderiales</taxon>
        <taxon>Burkholderiaceae</taxon>
        <taxon>Paraburkholderia</taxon>
    </lineage>
</organism>
<keyword evidence="2" id="KW-1185">Reference proteome</keyword>
<reference evidence="1 2" key="1">
    <citation type="journal article" date="2024" name="Chem. Sci.">
        <title>Discovery of megapolipeptins by genome mining of a Burkholderiales bacteria collection.</title>
        <authorList>
            <person name="Paulo B.S."/>
            <person name="Recchia M.J.J."/>
            <person name="Lee S."/>
            <person name="Fergusson C.H."/>
            <person name="Romanowski S.B."/>
            <person name="Hernandez A."/>
            <person name="Krull N."/>
            <person name="Liu D.Y."/>
            <person name="Cavanagh H."/>
            <person name="Bos A."/>
            <person name="Gray C.A."/>
            <person name="Murphy B.T."/>
            <person name="Linington R.G."/>
            <person name="Eustaquio A.S."/>
        </authorList>
    </citation>
    <scope>NUCLEOTIDE SEQUENCE [LARGE SCALE GENOMIC DNA]</scope>
    <source>
        <strain evidence="1 2">RL18-126-BIB-B</strain>
    </source>
</reference>
<proteinExistence type="predicted"/>
<comment type="caution">
    <text evidence="1">The sequence shown here is derived from an EMBL/GenBank/DDBJ whole genome shotgun (WGS) entry which is preliminary data.</text>
</comment>
<accession>A0ACC7N9S9</accession>
<gene>
    <name evidence="1" type="ORF">PQR01_10365</name>
</gene>
<sequence length="110" mass="12324">MLLQPVVMNVFSRNPVPDSWQIHSSTNTFGDTGSSPFLQILERAEEICKAQDRRIADDLDAHAKSRSSTAKLLNLLQLQYDLDDMQVSATMAKNIANQFSQALTTLTQRN</sequence>
<dbReference type="EMBL" id="JAQQDW010000015">
    <property type="protein sequence ID" value="MFM0103864.1"/>
    <property type="molecule type" value="Genomic_DNA"/>
</dbReference>
<evidence type="ECO:0000313" key="1">
    <source>
        <dbReference type="EMBL" id="MFM0103864.1"/>
    </source>
</evidence>
<name>A0ACC7N9S9_9BURK</name>
<dbReference type="Proteomes" id="UP001629235">
    <property type="component" value="Unassembled WGS sequence"/>
</dbReference>